<proteinExistence type="predicted"/>
<dbReference type="PANTHER" id="PTHR34709:SF78">
    <property type="entry name" value="FBD DOMAIN-CONTAINING PROTEIN"/>
    <property type="match status" value="1"/>
</dbReference>
<evidence type="ECO:0008006" key="3">
    <source>
        <dbReference type="Google" id="ProtNLM"/>
    </source>
</evidence>
<evidence type="ECO:0000313" key="1">
    <source>
        <dbReference type="EMBL" id="CAL4898972.1"/>
    </source>
</evidence>
<dbReference type="EMBL" id="OZ075121">
    <property type="protein sequence ID" value="CAL4898972.1"/>
    <property type="molecule type" value="Genomic_DNA"/>
</dbReference>
<protein>
    <recommendedName>
        <fullName evidence="3">F-box protein</fullName>
    </recommendedName>
</protein>
<keyword evidence="2" id="KW-1185">Reference proteome</keyword>
<name>A0ABC8VY68_9POAL</name>
<sequence length="410" mass="44805">MHAKSLRFAVTPDPYGGGFSPEDTEDGRRLIAAVDAALALRAGADVEDLEINFVYDSPTNFFVDLSDIGWYLFPHGHAADITLEHDEGGGRSGNLGDLLSASTCPRLRRLRLERVGGLAALRLRAAATLEDVRLDNVRGLTALELDAPGLRELHVAGCYRLADRGSTVRISVPALETLACADMCGPDGLEVVDAPASLRSLEKVYLYSQAPDEDWNAGSVGLLQLCTDADSLGVDISPFEPGLRMEETKEMMSCVPLLPNITNLTINVNGGRWHELKATISRLAAKCSRVQCLSIDIKSANDLCPKVGCLCNVQDDPTISLEHFREAKITGFGTKVYHWSLVQLMITGAPALEKMTVEFIKASPPQRQQNHDSEDLGFNMPCKGQWSLKHGDVAIYEWTADSIREEDERI</sequence>
<accession>A0ABC8VY68</accession>
<dbReference type="AlphaFoldDB" id="A0ABC8VY68"/>
<gene>
    <name evidence="1" type="ORF">URODEC1_LOCUS8004</name>
</gene>
<dbReference type="InterPro" id="IPR055312">
    <property type="entry name" value="FBL15-like"/>
</dbReference>
<evidence type="ECO:0000313" key="2">
    <source>
        <dbReference type="Proteomes" id="UP001497457"/>
    </source>
</evidence>
<dbReference type="Gene3D" id="3.80.10.10">
    <property type="entry name" value="Ribonuclease Inhibitor"/>
    <property type="match status" value="1"/>
</dbReference>
<reference evidence="2" key="1">
    <citation type="submission" date="2024-06" db="EMBL/GenBank/DDBJ databases">
        <authorList>
            <person name="Ryan C."/>
        </authorList>
    </citation>
    <scope>NUCLEOTIDE SEQUENCE [LARGE SCALE GENOMIC DNA]</scope>
</reference>
<organism evidence="1 2">
    <name type="scientific">Urochloa decumbens</name>
    <dbReference type="NCBI Taxonomy" id="240449"/>
    <lineage>
        <taxon>Eukaryota</taxon>
        <taxon>Viridiplantae</taxon>
        <taxon>Streptophyta</taxon>
        <taxon>Embryophyta</taxon>
        <taxon>Tracheophyta</taxon>
        <taxon>Spermatophyta</taxon>
        <taxon>Magnoliopsida</taxon>
        <taxon>Liliopsida</taxon>
        <taxon>Poales</taxon>
        <taxon>Poaceae</taxon>
        <taxon>PACMAD clade</taxon>
        <taxon>Panicoideae</taxon>
        <taxon>Panicodae</taxon>
        <taxon>Paniceae</taxon>
        <taxon>Melinidinae</taxon>
        <taxon>Urochloa</taxon>
    </lineage>
</organism>
<dbReference type="Proteomes" id="UP001497457">
    <property type="component" value="Chromosome 11b"/>
</dbReference>
<reference evidence="1 2" key="2">
    <citation type="submission" date="2024-10" db="EMBL/GenBank/DDBJ databases">
        <authorList>
            <person name="Ryan C."/>
        </authorList>
    </citation>
    <scope>NUCLEOTIDE SEQUENCE [LARGE SCALE GENOMIC DNA]</scope>
</reference>
<dbReference type="InterPro" id="IPR032675">
    <property type="entry name" value="LRR_dom_sf"/>
</dbReference>
<dbReference type="PANTHER" id="PTHR34709">
    <property type="entry name" value="OS10G0396666 PROTEIN"/>
    <property type="match status" value="1"/>
</dbReference>